<dbReference type="RefSeq" id="WP_055728877.1">
    <property type="nucleotide sequence ID" value="NZ_FUYX01000001.1"/>
</dbReference>
<dbReference type="EMBL" id="LMAR01000045">
    <property type="protein sequence ID" value="KQK29727.1"/>
    <property type="molecule type" value="Genomic_DNA"/>
</dbReference>
<dbReference type="EMBL" id="FUYX01000001">
    <property type="protein sequence ID" value="SKB34999.1"/>
    <property type="molecule type" value="Genomic_DNA"/>
</dbReference>
<dbReference type="SMART" id="SM00342">
    <property type="entry name" value="HTH_ARAC"/>
    <property type="match status" value="1"/>
</dbReference>
<dbReference type="PANTHER" id="PTHR46796:SF2">
    <property type="entry name" value="TRANSCRIPTIONAL REGULATORY PROTEIN"/>
    <property type="match status" value="1"/>
</dbReference>
<dbReference type="OrthoDB" id="110167at2"/>
<name>A0A0Q3I459_9HYPH</name>
<reference evidence="6 8" key="2">
    <citation type="submission" date="2017-02" db="EMBL/GenBank/DDBJ databases">
        <authorList>
            <person name="Peterson S.W."/>
        </authorList>
    </citation>
    <scope>NUCLEOTIDE SEQUENCE [LARGE SCALE GENOMIC DNA]</scope>
    <source>
        <strain evidence="6 8">DSM 9653</strain>
    </source>
</reference>
<dbReference type="Proteomes" id="UP000190130">
    <property type="component" value="Unassembled WGS sequence"/>
</dbReference>
<dbReference type="InterPro" id="IPR003313">
    <property type="entry name" value="AraC-bd"/>
</dbReference>
<dbReference type="AlphaFoldDB" id="A0A0Q3I459"/>
<evidence type="ECO:0000313" key="7">
    <source>
        <dbReference type="Proteomes" id="UP000051562"/>
    </source>
</evidence>
<dbReference type="Proteomes" id="UP000051562">
    <property type="component" value="Unassembled WGS sequence"/>
</dbReference>
<dbReference type="Pfam" id="PF12833">
    <property type="entry name" value="HTH_18"/>
    <property type="match status" value="1"/>
</dbReference>
<dbReference type="GO" id="GO:0043565">
    <property type="term" value="F:sequence-specific DNA binding"/>
    <property type="evidence" value="ECO:0007669"/>
    <property type="project" value="InterPro"/>
</dbReference>
<protein>
    <submittedName>
        <fullName evidence="6">AraC-type DNA-binding protein</fullName>
    </submittedName>
</protein>
<organism evidence="5 7">
    <name type="scientific">Bosea thiooxidans</name>
    <dbReference type="NCBI Taxonomy" id="53254"/>
    <lineage>
        <taxon>Bacteria</taxon>
        <taxon>Pseudomonadati</taxon>
        <taxon>Pseudomonadota</taxon>
        <taxon>Alphaproteobacteria</taxon>
        <taxon>Hyphomicrobiales</taxon>
        <taxon>Boseaceae</taxon>
        <taxon>Bosea</taxon>
    </lineage>
</organism>
<dbReference type="SUPFAM" id="SSF46689">
    <property type="entry name" value="Homeodomain-like"/>
    <property type="match status" value="2"/>
</dbReference>
<dbReference type="InterPro" id="IPR050204">
    <property type="entry name" value="AraC_XylS_family_regulators"/>
</dbReference>
<evidence type="ECO:0000259" key="4">
    <source>
        <dbReference type="PROSITE" id="PS01124"/>
    </source>
</evidence>
<keyword evidence="1" id="KW-0805">Transcription regulation</keyword>
<sequence length="287" mass="31660">MEAVTQGETFCLEPLVAGERAKLFPAARFDGLDCLAATFRRHAYAPHQHESYVMGVIEAGCETFRVRGERHYARPGQITFVNPLETHDGEPYGPGYSYRMTYPEVGLIREVAASLSGRAMIGTPFFPQPLVEDAEGAALFAAAHRAIEDGDDLMAGEEMLLRFYARCLAHHADLAVRSVGAEGGPVARAREVFEARYDEDLSLADLARLTGLPRHHLIRAFRRETGLTPHAYLVDVRVRRARERLRRGEMPGDVAAATGFCDQPHLTRAFKARFGVTPGAFRAAHAA</sequence>
<reference evidence="5 7" key="1">
    <citation type="submission" date="2015-10" db="EMBL/GenBank/DDBJ databases">
        <title>Draft genome of Bosea thiooxidans.</title>
        <authorList>
            <person name="Wang X."/>
        </authorList>
    </citation>
    <scope>NUCLEOTIDE SEQUENCE [LARGE SCALE GENOMIC DNA]</scope>
    <source>
        <strain evidence="5 7">CGMCC 9174</strain>
    </source>
</reference>
<keyword evidence="7" id="KW-1185">Reference proteome</keyword>
<keyword evidence="3" id="KW-0804">Transcription</keyword>
<evidence type="ECO:0000313" key="5">
    <source>
        <dbReference type="EMBL" id="KQK29727.1"/>
    </source>
</evidence>
<evidence type="ECO:0000313" key="8">
    <source>
        <dbReference type="Proteomes" id="UP000190130"/>
    </source>
</evidence>
<evidence type="ECO:0000256" key="1">
    <source>
        <dbReference type="ARBA" id="ARBA00023015"/>
    </source>
</evidence>
<dbReference type="Gene3D" id="1.10.10.60">
    <property type="entry name" value="Homeodomain-like"/>
    <property type="match status" value="2"/>
</dbReference>
<proteinExistence type="predicted"/>
<feature type="domain" description="HTH araC/xylS-type" evidence="4">
    <location>
        <begin position="187"/>
        <end position="284"/>
    </location>
</feature>
<dbReference type="PANTHER" id="PTHR46796">
    <property type="entry name" value="HTH-TYPE TRANSCRIPTIONAL ACTIVATOR RHAS-RELATED"/>
    <property type="match status" value="1"/>
</dbReference>
<evidence type="ECO:0000256" key="2">
    <source>
        <dbReference type="ARBA" id="ARBA00023125"/>
    </source>
</evidence>
<dbReference type="STRING" id="53254.SAMN05660750_00249"/>
<dbReference type="InterPro" id="IPR037923">
    <property type="entry name" value="HTH-like"/>
</dbReference>
<accession>A0A0Q3I459</accession>
<gene>
    <name evidence="5" type="ORF">ARD30_05070</name>
    <name evidence="6" type="ORF">SAMN05660750_00249</name>
</gene>
<dbReference type="InterPro" id="IPR009057">
    <property type="entry name" value="Homeodomain-like_sf"/>
</dbReference>
<dbReference type="PROSITE" id="PS01124">
    <property type="entry name" value="HTH_ARAC_FAMILY_2"/>
    <property type="match status" value="1"/>
</dbReference>
<evidence type="ECO:0000256" key="3">
    <source>
        <dbReference type="ARBA" id="ARBA00023163"/>
    </source>
</evidence>
<dbReference type="SUPFAM" id="SSF51215">
    <property type="entry name" value="Regulatory protein AraC"/>
    <property type="match status" value="1"/>
</dbReference>
<keyword evidence="2 6" id="KW-0238">DNA-binding</keyword>
<evidence type="ECO:0000313" key="6">
    <source>
        <dbReference type="EMBL" id="SKB34999.1"/>
    </source>
</evidence>
<dbReference type="Pfam" id="PF02311">
    <property type="entry name" value="AraC_binding"/>
    <property type="match status" value="1"/>
</dbReference>
<dbReference type="InterPro" id="IPR018060">
    <property type="entry name" value="HTH_AraC"/>
</dbReference>
<dbReference type="GO" id="GO:0003700">
    <property type="term" value="F:DNA-binding transcription factor activity"/>
    <property type="evidence" value="ECO:0007669"/>
    <property type="project" value="InterPro"/>
</dbReference>